<reference evidence="3" key="1">
    <citation type="submission" date="2017-09" db="EMBL/GenBank/DDBJ databases">
        <title>Depth-based differentiation of microbial function through sediment-hosted aquifers and enrichment of novel symbionts in the deep terrestrial subsurface.</title>
        <authorList>
            <person name="Probst A.J."/>
            <person name="Ladd B."/>
            <person name="Jarett J.K."/>
            <person name="Geller-Mcgrath D.E."/>
            <person name="Sieber C.M.K."/>
            <person name="Emerson J.B."/>
            <person name="Anantharaman K."/>
            <person name="Thomas B.C."/>
            <person name="Malmstrom R."/>
            <person name="Stieglmeier M."/>
            <person name="Klingl A."/>
            <person name="Woyke T."/>
            <person name="Ryan C.M."/>
            <person name="Banfield J.F."/>
        </authorList>
    </citation>
    <scope>NUCLEOTIDE SEQUENCE [LARGE SCALE GENOMIC DNA]</scope>
</reference>
<sequence>MHSHKFYLAILIPLAIVIGVGVFFYVQKNSLGNSTASLYVATTTEAPTDVLPNTEVSQIQKNSLASNTTGAKEHPLAVLDKQRLEDMYDIQSALEHFWDIHGAYPYIDMYLNKLGRDETACLNAIGFQPAGCTDPYMAVVPFDPGLGAYLYMSDGESYFLRFTQDGKSEQFPEGEGIYDLTTDGIIPLSYVKYVGEYGDGDGDQLPDDAEIALGWDPNNADTDGDGFSDFVEVMNGLNPNGDGELPNGEMIRQMFLQMATAQ</sequence>
<evidence type="ECO:0000313" key="3">
    <source>
        <dbReference type="Proteomes" id="UP000230078"/>
    </source>
</evidence>
<keyword evidence="1" id="KW-0472">Membrane</keyword>
<dbReference type="Proteomes" id="UP000230078">
    <property type="component" value="Unassembled WGS sequence"/>
</dbReference>
<keyword evidence="1" id="KW-0812">Transmembrane</keyword>
<evidence type="ECO:0000256" key="1">
    <source>
        <dbReference type="SAM" id="Phobius"/>
    </source>
</evidence>
<keyword evidence="1" id="KW-1133">Transmembrane helix</keyword>
<dbReference type="AlphaFoldDB" id="A0A2M7V523"/>
<gene>
    <name evidence="2" type="ORF">COX83_00985</name>
</gene>
<evidence type="ECO:0000313" key="2">
    <source>
        <dbReference type="EMBL" id="PIZ93694.1"/>
    </source>
</evidence>
<comment type="caution">
    <text evidence="2">The sequence shown here is derived from an EMBL/GenBank/DDBJ whole genome shotgun (WGS) entry which is preliminary data.</text>
</comment>
<accession>A0A2M7V523</accession>
<dbReference type="EMBL" id="PFPI01000015">
    <property type="protein sequence ID" value="PIZ93694.1"/>
    <property type="molecule type" value="Genomic_DNA"/>
</dbReference>
<name>A0A2M7V523_9BACT</name>
<proteinExistence type="predicted"/>
<protein>
    <submittedName>
        <fullName evidence="2">Uncharacterized protein</fullName>
    </submittedName>
</protein>
<organism evidence="2 3">
    <name type="scientific">Candidatus Magasanikbacteria bacterium CG_4_10_14_0_2_um_filter_41_31</name>
    <dbReference type="NCBI Taxonomy" id="1974639"/>
    <lineage>
        <taxon>Bacteria</taxon>
        <taxon>Candidatus Magasanikiibacteriota</taxon>
    </lineage>
</organism>
<feature type="transmembrane region" description="Helical" evidence="1">
    <location>
        <begin position="6"/>
        <end position="26"/>
    </location>
</feature>